<keyword evidence="7 9" id="KW-0811">Translocation</keyword>
<evidence type="ECO:0000313" key="13">
    <source>
        <dbReference type="Proteomes" id="UP001597101"/>
    </source>
</evidence>
<evidence type="ECO:0000256" key="6">
    <source>
        <dbReference type="ARBA" id="ARBA00022989"/>
    </source>
</evidence>
<comment type="similarity">
    <text evidence="9">Belongs to the TatB family.</text>
</comment>
<dbReference type="Gene3D" id="1.20.5.3310">
    <property type="match status" value="1"/>
</dbReference>
<keyword evidence="3 9" id="KW-1003">Cell membrane</keyword>
<feature type="region of interest" description="Disordered" evidence="10">
    <location>
        <begin position="116"/>
        <end position="207"/>
    </location>
</feature>
<gene>
    <name evidence="9 12" type="primary">tatB</name>
    <name evidence="12" type="ORF">ACFQ14_15955</name>
</gene>
<keyword evidence="13" id="KW-1185">Reference proteome</keyword>
<dbReference type="NCBIfam" id="TIGR01410">
    <property type="entry name" value="tatB"/>
    <property type="match status" value="1"/>
</dbReference>
<feature type="compositionally biased region" description="Basic residues" evidence="10">
    <location>
        <begin position="153"/>
        <end position="175"/>
    </location>
</feature>
<proteinExistence type="inferred from homology"/>
<keyword evidence="6 9" id="KW-1133">Transmembrane helix</keyword>
<dbReference type="EMBL" id="JBHTJV010000026">
    <property type="protein sequence ID" value="MFD0917900.1"/>
    <property type="molecule type" value="Genomic_DNA"/>
</dbReference>
<evidence type="ECO:0000256" key="4">
    <source>
        <dbReference type="ARBA" id="ARBA00022692"/>
    </source>
</evidence>
<evidence type="ECO:0000256" key="2">
    <source>
        <dbReference type="ARBA" id="ARBA00022448"/>
    </source>
</evidence>
<evidence type="ECO:0000256" key="11">
    <source>
        <dbReference type="SAM" id="Phobius"/>
    </source>
</evidence>
<evidence type="ECO:0000256" key="8">
    <source>
        <dbReference type="ARBA" id="ARBA00023136"/>
    </source>
</evidence>
<keyword evidence="5 9" id="KW-0653">Protein transport</keyword>
<name>A0ABW3FLM1_9HYPH</name>
<dbReference type="PRINTS" id="PR01506">
    <property type="entry name" value="TATBPROTEIN"/>
</dbReference>
<organism evidence="12 13">
    <name type="scientific">Pseudahrensia aquimaris</name>
    <dbReference type="NCBI Taxonomy" id="744461"/>
    <lineage>
        <taxon>Bacteria</taxon>
        <taxon>Pseudomonadati</taxon>
        <taxon>Pseudomonadota</taxon>
        <taxon>Alphaproteobacteria</taxon>
        <taxon>Hyphomicrobiales</taxon>
        <taxon>Ahrensiaceae</taxon>
        <taxon>Pseudahrensia</taxon>
    </lineage>
</organism>
<sequence>MFDIGWTEMLVVGIIAIIFVGPKELPGMLRTFGQAIRKIRGMAGEFQGQFNEALKEAELDGLKDTINDVRSLDPTKAIKDKLNPLKDDLEKPVKAEKKIQTPQEIEAEIAENYRKAQEATKNASTGPNAVPGFSSAPTEPASEPKVVASPKKTIPKKTAAKKAPAKKVAPKKAASKKTDEKKTAAKSTAKKAVAKKSVAKSKTKDIA</sequence>
<protein>
    <recommendedName>
        <fullName evidence="9">Sec-independent protein translocase protein TatB</fullName>
    </recommendedName>
</protein>
<dbReference type="PANTHER" id="PTHR33162">
    <property type="entry name" value="SEC-INDEPENDENT PROTEIN TRANSLOCASE PROTEIN TATA, CHLOROPLASTIC"/>
    <property type="match status" value="1"/>
</dbReference>
<comment type="subunit">
    <text evidence="9">The Tat system comprises two distinct complexes: a TatABC complex, containing multiple copies of TatA, TatB and TatC subunits, and a separate TatA complex, containing only TatA subunits. Substrates initially bind to the TatABC complex, which probably triggers association of the separate TatA complex to form the active translocon.</text>
</comment>
<evidence type="ECO:0000256" key="9">
    <source>
        <dbReference type="HAMAP-Rule" id="MF_00237"/>
    </source>
</evidence>
<reference evidence="13" key="1">
    <citation type="journal article" date="2019" name="Int. J. Syst. Evol. Microbiol.">
        <title>The Global Catalogue of Microorganisms (GCM) 10K type strain sequencing project: providing services to taxonomists for standard genome sequencing and annotation.</title>
        <authorList>
            <consortium name="The Broad Institute Genomics Platform"/>
            <consortium name="The Broad Institute Genome Sequencing Center for Infectious Disease"/>
            <person name="Wu L."/>
            <person name="Ma J."/>
        </authorList>
    </citation>
    <scope>NUCLEOTIDE SEQUENCE [LARGE SCALE GENOMIC DNA]</scope>
    <source>
        <strain evidence="13">CCUG 60023</strain>
    </source>
</reference>
<accession>A0ABW3FLM1</accession>
<keyword evidence="4 9" id="KW-0812">Transmembrane</keyword>
<comment type="function">
    <text evidence="9">Part of the twin-arginine translocation (Tat) system that transports large folded proteins containing a characteristic twin-arginine motif in their signal peptide across membranes. Together with TatC, TatB is part of a receptor directly interacting with Tat signal peptides. TatB may form an oligomeric binding site that transiently accommodates folded Tat precursor proteins before their translocation.</text>
</comment>
<evidence type="ECO:0000256" key="10">
    <source>
        <dbReference type="SAM" id="MobiDB-lite"/>
    </source>
</evidence>
<dbReference type="HAMAP" id="MF_00237">
    <property type="entry name" value="TatB"/>
    <property type="match status" value="1"/>
</dbReference>
<evidence type="ECO:0000256" key="1">
    <source>
        <dbReference type="ARBA" id="ARBA00004167"/>
    </source>
</evidence>
<evidence type="ECO:0000256" key="5">
    <source>
        <dbReference type="ARBA" id="ARBA00022927"/>
    </source>
</evidence>
<dbReference type="InterPro" id="IPR003369">
    <property type="entry name" value="TatA/B/E"/>
</dbReference>
<comment type="subcellular location">
    <subcellularLocation>
        <location evidence="9">Cell membrane</location>
        <topology evidence="9">Single-pass membrane protein</topology>
    </subcellularLocation>
    <subcellularLocation>
        <location evidence="1">Membrane</location>
        <topology evidence="1">Single-pass membrane protein</topology>
    </subcellularLocation>
</comment>
<dbReference type="Proteomes" id="UP001597101">
    <property type="component" value="Unassembled WGS sequence"/>
</dbReference>
<evidence type="ECO:0000313" key="12">
    <source>
        <dbReference type="EMBL" id="MFD0917900.1"/>
    </source>
</evidence>
<keyword evidence="8 9" id="KW-0472">Membrane</keyword>
<feature type="transmembrane region" description="Helical" evidence="11">
    <location>
        <begin position="6"/>
        <end position="22"/>
    </location>
</feature>
<comment type="caution">
    <text evidence="12">The sequence shown here is derived from an EMBL/GenBank/DDBJ whole genome shotgun (WGS) entry which is preliminary data.</text>
</comment>
<dbReference type="RefSeq" id="WP_377213756.1">
    <property type="nucleotide sequence ID" value="NZ_JBHTJV010000026.1"/>
</dbReference>
<evidence type="ECO:0000256" key="3">
    <source>
        <dbReference type="ARBA" id="ARBA00022475"/>
    </source>
</evidence>
<dbReference type="Pfam" id="PF02416">
    <property type="entry name" value="TatA_B_E"/>
    <property type="match status" value="1"/>
</dbReference>
<evidence type="ECO:0000256" key="7">
    <source>
        <dbReference type="ARBA" id="ARBA00023010"/>
    </source>
</evidence>
<dbReference type="PANTHER" id="PTHR33162:SF1">
    <property type="entry name" value="SEC-INDEPENDENT PROTEIN TRANSLOCASE PROTEIN TATA, CHLOROPLASTIC"/>
    <property type="match status" value="1"/>
</dbReference>
<dbReference type="InterPro" id="IPR018448">
    <property type="entry name" value="TatB"/>
</dbReference>
<keyword evidence="2 9" id="KW-0813">Transport</keyword>
<feature type="compositionally biased region" description="Basic residues" evidence="10">
    <location>
        <begin position="188"/>
        <end position="201"/>
    </location>
</feature>